<organism evidence="3 4">
    <name type="scientific">Lysinibacillus alkalisoli</name>
    <dbReference type="NCBI Taxonomy" id="1911548"/>
    <lineage>
        <taxon>Bacteria</taxon>
        <taxon>Bacillati</taxon>
        <taxon>Bacillota</taxon>
        <taxon>Bacilli</taxon>
        <taxon>Bacillales</taxon>
        <taxon>Bacillaceae</taxon>
        <taxon>Lysinibacillus</taxon>
    </lineage>
</organism>
<dbReference type="GO" id="GO:0004519">
    <property type="term" value="F:endonuclease activity"/>
    <property type="evidence" value="ECO:0007669"/>
    <property type="project" value="InterPro"/>
</dbReference>
<comment type="caution">
    <text evidence="3">The sequence shown here is derived from an EMBL/GenBank/DDBJ whole genome shotgun (WGS) entry which is preliminary data.</text>
</comment>
<dbReference type="InterPro" id="IPR027417">
    <property type="entry name" value="P-loop_NTPase"/>
</dbReference>
<dbReference type="Gene3D" id="3.40.50.300">
    <property type="entry name" value="P-loop containing nucleotide triphosphate hydrolases"/>
    <property type="match status" value="1"/>
</dbReference>
<reference evidence="3" key="1">
    <citation type="journal article" date="2014" name="Int. J. Syst. Evol. Microbiol.">
        <title>Complete genome sequence of Corynebacterium casei LMG S-19264T (=DSM 44701T), isolated from a smear-ripened cheese.</title>
        <authorList>
            <consortium name="US DOE Joint Genome Institute (JGI-PGF)"/>
            <person name="Walter F."/>
            <person name="Albersmeier A."/>
            <person name="Kalinowski J."/>
            <person name="Ruckert C."/>
        </authorList>
    </citation>
    <scope>NUCLEOTIDE SEQUENCE</scope>
    <source>
        <strain evidence="3">CGMCC 1.15760</strain>
    </source>
</reference>
<dbReference type="Proteomes" id="UP000616608">
    <property type="component" value="Unassembled WGS sequence"/>
</dbReference>
<dbReference type="AlphaFoldDB" id="A0A917LJR3"/>
<evidence type="ECO:0000313" key="4">
    <source>
        <dbReference type="Proteomes" id="UP000616608"/>
    </source>
</evidence>
<proteinExistence type="inferred from homology"/>
<dbReference type="HAMAP" id="MF_04144">
    <property type="entry name" value="TERL_LAMBDA"/>
    <property type="match status" value="1"/>
</dbReference>
<evidence type="ECO:0000313" key="3">
    <source>
        <dbReference type="EMBL" id="GGG32873.1"/>
    </source>
</evidence>
<gene>
    <name evidence="3" type="ORF">GCM10007425_29420</name>
</gene>
<dbReference type="InterPro" id="IPR051220">
    <property type="entry name" value="TFA_Chaperone"/>
</dbReference>
<dbReference type="PANTHER" id="PTHR34413:SF2">
    <property type="entry name" value="PROPHAGE TAIL FIBER ASSEMBLY PROTEIN HOMOLOG TFAE-RELATED"/>
    <property type="match status" value="1"/>
</dbReference>
<sequence length="590" mass="67218">MNDASLDRTKELFRRIARQALTPSPKLTVSEWADEHRRLSSEASAEAGRWRTSRAEYQREIMDAINDPYVEDIVIMASAQVGKSEIVLNGLGYYIHYDPSPILLIQPTEAKAKDFSKERVAPMIRDSPALSERVGGFRSKDSSNTILFKSFPGGFIALGGANAPAGLAARPIRVVLADEIDRFPVSAGEEGDPLDLAEKRTTAFYNRKKIKVSTPTVKGASRIEMEFNLSTKEYYNLPCPRCGEYQPLRWEQIDFESECHRCEHCGFLSDEFDWKNQQGKWVATAESKMRGFHLNELLSPFRRWGEIIADFKKAKRKGTEALKVFKNTSLGETWEEEGTALDEETLVRRQEDYDAEVPEGVKILTAAVDVQDDRFEIEVVGWGVDKESWGIQYHVIHGDLNTPGPWAQLDEFLLKRFEKEDGRKFGIACTLMDSGGHFTQEVYKFTKPRLSRGVYAIKGESSQMSEYTPLIAGYSKPKPIEAVLVKLGVNEGKVYVMSALQVEDPGPNYCHFPRGKGYSAQYFRTLTAERLETVFIGGIPKQRWKQIRARNEGFDLRVYNAAALEILNPDLEKEYQVDHTRVRKRRRRRR</sequence>
<accession>A0A917LJR3</accession>
<dbReference type="InterPro" id="IPR046454">
    <property type="entry name" value="GpA_endonuclease"/>
</dbReference>
<evidence type="ECO:0000259" key="2">
    <source>
        <dbReference type="Pfam" id="PF20454"/>
    </source>
</evidence>
<dbReference type="GO" id="GO:0005524">
    <property type="term" value="F:ATP binding"/>
    <property type="evidence" value="ECO:0007669"/>
    <property type="project" value="InterPro"/>
</dbReference>
<evidence type="ECO:0000259" key="1">
    <source>
        <dbReference type="Pfam" id="PF05876"/>
    </source>
</evidence>
<dbReference type="Pfam" id="PF05876">
    <property type="entry name" value="GpA_ATPase"/>
    <property type="match status" value="1"/>
</dbReference>
<keyword evidence="4" id="KW-1185">Reference proteome</keyword>
<dbReference type="EMBL" id="BMJT01000013">
    <property type="protein sequence ID" value="GGG32873.1"/>
    <property type="molecule type" value="Genomic_DNA"/>
</dbReference>
<dbReference type="InterPro" id="IPR046453">
    <property type="entry name" value="GpA_ATPase"/>
</dbReference>
<feature type="domain" description="Terminase large subunit GpA endonuclease" evidence="2">
    <location>
        <begin position="290"/>
        <end position="570"/>
    </location>
</feature>
<reference evidence="3" key="2">
    <citation type="submission" date="2020-09" db="EMBL/GenBank/DDBJ databases">
        <authorList>
            <person name="Sun Q."/>
            <person name="Zhou Y."/>
        </authorList>
    </citation>
    <scope>NUCLEOTIDE SEQUENCE</scope>
    <source>
        <strain evidence="3">CGMCC 1.15760</strain>
    </source>
</reference>
<feature type="domain" description="Phage terminase large subunit GpA ATPase" evidence="1">
    <location>
        <begin position="44"/>
        <end position="281"/>
    </location>
</feature>
<protein>
    <submittedName>
        <fullName evidence="3">Terminase</fullName>
    </submittedName>
</protein>
<dbReference type="InterPro" id="IPR008866">
    <property type="entry name" value="Phage_lambda_GpA-like"/>
</dbReference>
<dbReference type="Pfam" id="PF20454">
    <property type="entry name" value="GpA_nuclease"/>
    <property type="match status" value="1"/>
</dbReference>
<dbReference type="PANTHER" id="PTHR34413">
    <property type="entry name" value="PROPHAGE TAIL FIBER ASSEMBLY PROTEIN HOMOLOG TFAE-RELATED-RELATED"/>
    <property type="match status" value="1"/>
</dbReference>
<name>A0A917LJR3_9BACI</name>
<dbReference type="GO" id="GO:0016887">
    <property type="term" value="F:ATP hydrolysis activity"/>
    <property type="evidence" value="ECO:0007669"/>
    <property type="project" value="InterPro"/>
</dbReference>